<dbReference type="EMBL" id="BRYA01000118">
    <property type="protein sequence ID" value="GMI40084.1"/>
    <property type="molecule type" value="Genomic_DNA"/>
</dbReference>
<keyword evidence="1" id="KW-1133">Transmembrane helix</keyword>
<evidence type="ECO:0000313" key="3">
    <source>
        <dbReference type="Proteomes" id="UP001165065"/>
    </source>
</evidence>
<feature type="transmembrane region" description="Helical" evidence="1">
    <location>
        <begin position="226"/>
        <end position="243"/>
    </location>
</feature>
<comment type="caution">
    <text evidence="2">The sequence shown here is derived from an EMBL/GenBank/DDBJ whole genome shotgun (WGS) entry which is preliminary data.</text>
</comment>
<evidence type="ECO:0000313" key="2">
    <source>
        <dbReference type="EMBL" id="GMI40084.1"/>
    </source>
</evidence>
<protein>
    <submittedName>
        <fullName evidence="2">Uncharacterized protein</fullName>
    </submittedName>
</protein>
<feature type="transmembrane region" description="Helical" evidence="1">
    <location>
        <begin position="70"/>
        <end position="91"/>
    </location>
</feature>
<name>A0A9W7G933_9STRA</name>
<dbReference type="OrthoDB" id="191880at2759"/>
<reference evidence="3" key="1">
    <citation type="journal article" date="2023" name="Commun. Biol.">
        <title>Genome analysis of Parmales, the sister group of diatoms, reveals the evolutionary specialization of diatoms from phago-mixotrophs to photoautotrophs.</title>
        <authorList>
            <person name="Ban H."/>
            <person name="Sato S."/>
            <person name="Yoshikawa S."/>
            <person name="Yamada K."/>
            <person name="Nakamura Y."/>
            <person name="Ichinomiya M."/>
            <person name="Sato N."/>
            <person name="Blanc-Mathieu R."/>
            <person name="Endo H."/>
            <person name="Kuwata A."/>
            <person name="Ogata H."/>
        </authorList>
    </citation>
    <scope>NUCLEOTIDE SEQUENCE [LARGE SCALE GENOMIC DNA]</scope>
</reference>
<organism evidence="2 3">
    <name type="scientific">Triparma columacea</name>
    <dbReference type="NCBI Taxonomy" id="722753"/>
    <lineage>
        <taxon>Eukaryota</taxon>
        <taxon>Sar</taxon>
        <taxon>Stramenopiles</taxon>
        <taxon>Ochrophyta</taxon>
        <taxon>Bolidophyceae</taxon>
        <taxon>Parmales</taxon>
        <taxon>Triparmaceae</taxon>
        <taxon>Triparma</taxon>
    </lineage>
</organism>
<keyword evidence="1" id="KW-0472">Membrane</keyword>
<dbReference type="AlphaFoldDB" id="A0A9W7G933"/>
<keyword evidence="3" id="KW-1185">Reference proteome</keyword>
<feature type="transmembrane region" description="Helical" evidence="1">
    <location>
        <begin position="21"/>
        <end position="38"/>
    </location>
</feature>
<proteinExistence type="predicted"/>
<accession>A0A9W7G933</accession>
<feature type="transmembrane region" description="Helical" evidence="1">
    <location>
        <begin position="202"/>
        <end position="219"/>
    </location>
</feature>
<sequence>MVSTRHPTHASLPMGLVTHPLPYSVSGIVLYIASPFFATVPKLVANFFCGAPYSVAYKHFRRDHMDPYNLFFHVLIMILQLTTNFAFLHQLDEDYLRADVSVWGFTHKDLSALGWVLVLLFTPSPFLAKLLSAACIYLAHYVSSSVASMDATTIWFQPFLDSLVIIYFLKKPITPPTYLITLTLRFTLHHLAFLHLSNSLPFPPYAMYIFLIFIASLSHKPFSRPASGVFGFAILGGWLITVVTGNKIFYLWACGFVATALQGVSHRETKEPPTMPQLNNISFELSHVVFFPCLLMQAIGEHLQESSNNGKRRS</sequence>
<dbReference type="Proteomes" id="UP001165065">
    <property type="component" value="Unassembled WGS sequence"/>
</dbReference>
<feature type="transmembrane region" description="Helical" evidence="1">
    <location>
        <begin position="112"/>
        <end position="139"/>
    </location>
</feature>
<evidence type="ECO:0000256" key="1">
    <source>
        <dbReference type="SAM" id="Phobius"/>
    </source>
</evidence>
<keyword evidence="1" id="KW-0812">Transmembrane</keyword>
<gene>
    <name evidence="2" type="ORF">TrCOL_g942</name>
</gene>